<dbReference type="GO" id="GO:0003677">
    <property type="term" value="F:DNA binding"/>
    <property type="evidence" value="ECO:0007669"/>
    <property type="project" value="InterPro"/>
</dbReference>
<evidence type="ECO:0000256" key="4">
    <source>
        <dbReference type="ARBA" id="ARBA00022771"/>
    </source>
</evidence>
<dbReference type="Gene3D" id="3.30.1490.490">
    <property type="match status" value="1"/>
</dbReference>
<dbReference type="GO" id="GO:0005730">
    <property type="term" value="C:nucleolus"/>
    <property type="evidence" value="ECO:0007669"/>
    <property type="project" value="TreeGrafter"/>
</dbReference>
<dbReference type="GO" id="GO:0006364">
    <property type="term" value="P:rRNA processing"/>
    <property type="evidence" value="ECO:0007669"/>
    <property type="project" value="TreeGrafter"/>
</dbReference>
<keyword evidence="6" id="KW-0539">Nucleus</keyword>
<evidence type="ECO:0000256" key="5">
    <source>
        <dbReference type="ARBA" id="ARBA00022833"/>
    </source>
</evidence>
<protein>
    <recommendedName>
        <fullName evidence="10">Zinc finger C2H2 LYAR-type domain-containing protein</fullName>
    </recommendedName>
</protein>
<feature type="compositionally biased region" description="Low complexity" evidence="9">
    <location>
        <begin position="212"/>
        <end position="228"/>
    </location>
</feature>
<dbReference type="AlphaFoldDB" id="A0A0J0XX69"/>
<keyword evidence="2" id="KW-0479">Metal-binding</keyword>
<feature type="compositionally biased region" description="Gly residues" evidence="9">
    <location>
        <begin position="111"/>
        <end position="126"/>
    </location>
</feature>
<dbReference type="EMBL" id="KQ087180">
    <property type="protein sequence ID" value="KLT45677.1"/>
    <property type="molecule type" value="Genomic_DNA"/>
</dbReference>
<dbReference type="OrthoDB" id="21474at2759"/>
<keyword evidence="12" id="KW-1185">Reference proteome</keyword>
<dbReference type="GO" id="GO:0000122">
    <property type="term" value="P:negative regulation of transcription by RNA polymerase II"/>
    <property type="evidence" value="ECO:0007669"/>
    <property type="project" value="TreeGrafter"/>
</dbReference>
<evidence type="ECO:0000313" key="12">
    <source>
        <dbReference type="Proteomes" id="UP000053611"/>
    </source>
</evidence>
<keyword evidence="5" id="KW-0862">Zinc</keyword>
<evidence type="ECO:0000256" key="2">
    <source>
        <dbReference type="ARBA" id="ARBA00022723"/>
    </source>
</evidence>
<comment type="similarity">
    <text evidence="7">Belongs to the UPF0743 family.</text>
</comment>
<evidence type="ECO:0000256" key="6">
    <source>
        <dbReference type="ARBA" id="ARBA00023242"/>
    </source>
</evidence>
<feature type="compositionally biased region" description="Low complexity" evidence="9">
    <location>
        <begin position="67"/>
        <end position="89"/>
    </location>
</feature>
<evidence type="ECO:0000313" key="11">
    <source>
        <dbReference type="EMBL" id="KLT45677.1"/>
    </source>
</evidence>
<accession>A0A0J0XX69</accession>
<dbReference type="PANTHER" id="PTHR13100:SF10">
    <property type="entry name" value="CELL GROWTH-REGULATING NUCLEOLAR PROTEIN"/>
    <property type="match status" value="1"/>
</dbReference>
<evidence type="ECO:0000256" key="9">
    <source>
        <dbReference type="SAM" id="MobiDB-lite"/>
    </source>
</evidence>
<comment type="subcellular location">
    <subcellularLocation>
        <location evidence="1">Nucleus</location>
    </subcellularLocation>
</comment>
<dbReference type="InterPro" id="IPR014898">
    <property type="entry name" value="Znf_C2H2_LYAR"/>
</dbReference>
<keyword evidence="4 8" id="KW-0863">Zinc-finger</keyword>
<sequence length="286" mass="30277">MVSFQCDGCADTVKKPQLDKHRQRCWASFTCLDCSTTFQNQEYKSHTSCISEAEKYQGKLYRGPKGSTQASTQTSAAASPAPASAPAASEGASIHPSRLRQVEADNSGFDAEGGGYGRGGYGGRGRGFQRGRGRGGFTAPRAFKPTGENLAQPETGMRSWGSTPVPEPSAPAEEGKKKKRKGDKGGTGSKANSSSKHVEEPASKKRKRDGSAAPEVAPAATAAGAPSDKALKRIRKHMGKLEKEESMALSQWIDKIAAAKEKSVDRADVLAGLKVSFVDGKWQLSA</sequence>
<evidence type="ECO:0000256" key="7">
    <source>
        <dbReference type="ARBA" id="ARBA00061084"/>
    </source>
</evidence>
<dbReference type="SUPFAM" id="SSF57667">
    <property type="entry name" value="beta-beta-alpha zinc fingers"/>
    <property type="match status" value="2"/>
</dbReference>
<dbReference type="Pfam" id="PF08790">
    <property type="entry name" value="zf-LYAR"/>
    <property type="match status" value="1"/>
</dbReference>
<dbReference type="Proteomes" id="UP000053611">
    <property type="component" value="Unassembled WGS sequence"/>
</dbReference>
<evidence type="ECO:0000259" key="10">
    <source>
        <dbReference type="Pfam" id="PF08790"/>
    </source>
</evidence>
<evidence type="ECO:0000256" key="8">
    <source>
        <dbReference type="PROSITE-ProRule" id="PRU01145"/>
    </source>
</evidence>
<feature type="domain" description="Zinc finger C2H2 LYAR-type" evidence="10">
    <location>
        <begin position="29"/>
        <end position="56"/>
    </location>
</feature>
<reference evidence="11 12" key="1">
    <citation type="submission" date="2015-03" db="EMBL/GenBank/DDBJ databases">
        <title>Genomics and transcriptomics of the oil-accumulating basidiomycete yeast T. oleaginosus allow insights into substrate utilization and the diverse evolutionary trajectories of mating systems in fungi.</title>
        <authorList>
            <consortium name="DOE Joint Genome Institute"/>
            <person name="Kourist R."/>
            <person name="Kracht O."/>
            <person name="Bracharz F."/>
            <person name="Lipzen A."/>
            <person name="Nolan M."/>
            <person name="Ohm R."/>
            <person name="Grigoriev I."/>
            <person name="Sun S."/>
            <person name="Heitman J."/>
            <person name="Bruck T."/>
            <person name="Nowrousian M."/>
        </authorList>
    </citation>
    <scope>NUCLEOTIDE SEQUENCE [LARGE SCALE GENOMIC DNA]</scope>
    <source>
        <strain evidence="11 12">IBC0246</strain>
    </source>
</reference>
<dbReference type="FunFam" id="3.30.1490.490:FF:000001">
    <property type="entry name" value="cell growth-regulating nucleolar protein-like"/>
    <property type="match status" value="1"/>
</dbReference>
<dbReference type="InterPro" id="IPR036236">
    <property type="entry name" value="Znf_C2H2_sf"/>
</dbReference>
<dbReference type="STRING" id="879819.A0A0J0XX69"/>
<gene>
    <name evidence="11" type="ORF">CC85DRAFT_325402</name>
</gene>
<feature type="region of interest" description="Disordered" evidence="9">
    <location>
        <begin position="61"/>
        <end position="230"/>
    </location>
</feature>
<evidence type="ECO:0000256" key="1">
    <source>
        <dbReference type="ARBA" id="ARBA00004123"/>
    </source>
</evidence>
<evidence type="ECO:0000256" key="3">
    <source>
        <dbReference type="ARBA" id="ARBA00022737"/>
    </source>
</evidence>
<organism evidence="11 12">
    <name type="scientific">Cutaneotrichosporon oleaginosum</name>
    <dbReference type="NCBI Taxonomy" id="879819"/>
    <lineage>
        <taxon>Eukaryota</taxon>
        <taxon>Fungi</taxon>
        <taxon>Dikarya</taxon>
        <taxon>Basidiomycota</taxon>
        <taxon>Agaricomycotina</taxon>
        <taxon>Tremellomycetes</taxon>
        <taxon>Trichosporonales</taxon>
        <taxon>Trichosporonaceae</taxon>
        <taxon>Cutaneotrichosporon</taxon>
    </lineage>
</organism>
<dbReference type="GO" id="GO:0008270">
    <property type="term" value="F:zinc ion binding"/>
    <property type="evidence" value="ECO:0007669"/>
    <property type="project" value="UniProtKB-KW"/>
</dbReference>
<dbReference type="InterPro" id="IPR039999">
    <property type="entry name" value="LYAR"/>
</dbReference>
<keyword evidence="3" id="KW-0677">Repeat</keyword>
<dbReference type="PROSITE" id="PS51804">
    <property type="entry name" value="ZF_C2HC_LYAR"/>
    <property type="match status" value="1"/>
</dbReference>
<proteinExistence type="inferred from homology"/>
<dbReference type="PANTHER" id="PTHR13100">
    <property type="entry name" value="CELL GROWTH-REGULATING NUCLEOLAR PROTEIN LYAR"/>
    <property type="match status" value="1"/>
</dbReference>
<name>A0A0J0XX69_9TREE</name>